<sequence>MQTKPDTPTLRLRTLITADALERMAPDLEAHFHARLLANRVRGGVEQRLRASERRMQQAFTRAPGVHAVMVWSSVIGLATAAAFAVGGGLLVHGVRLDIICMAFFGLIFALLVLVPRVIRWQQQPWEWLWRTLARRLASQQLKSARALAPFEAQYDIDDTGAEGKRVTYTRITKDAATVRWTRTVAGPGIFGDGYSLFFEPSPSMRCVLLLHARDARLEAMFAQCPPPR</sequence>
<proteinExistence type="predicted"/>
<keyword evidence="1" id="KW-1133">Transmembrane helix</keyword>
<dbReference type="Proteomes" id="UP000092713">
    <property type="component" value="Unassembled WGS sequence"/>
</dbReference>
<dbReference type="PATRIC" id="fig|1747903.4.peg.1741"/>
<evidence type="ECO:0000313" key="3">
    <source>
        <dbReference type="Proteomes" id="UP000092713"/>
    </source>
</evidence>
<feature type="transmembrane region" description="Helical" evidence="1">
    <location>
        <begin position="97"/>
        <end position="115"/>
    </location>
</feature>
<gene>
    <name evidence="2" type="ORF">ASR47_1005154</name>
</gene>
<name>A0A1A7C0E6_9BURK</name>
<evidence type="ECO:0000256" key="1">
    <source>
        <dbReference type="SAM" id="Phobius"/>
    </source>
</evidence>
<organism evidence="2 3">
    <name type="scientific">Janthinobacterium psychrotolerans</name>
    <dbReference type="NCBI Taxonomy" id="1747903"/>
    <lineage>
        <taxon>Bacteria</taxon>
        <taxon>Pseudomonadati</taxon>
        <taxon>Pseudomonadota</taxon>
        <taxon>Betaproteobacteria</taxon>
        <taxon>Burkholderiales</taxon>
        <taxon>Oxalobacteraceae</taxon>
        <taxon>Janthinobacterium</taxon>
    </lineage>
</organism>
<dbReference type="OrthoDB" id="8777467at2"/>
<feature type="transmembrane region" description="Helical" evidence="1">
    <location>
        <begin position="65"/>
        <end position="91"/>
    </location>
</feature>
<evidence type="ECO:0000313" key="2">
    <source>
        <dbReference type="EMBL" id="OBV38200.1"/>
    </source>
</evidence>
<dbReference type="AlphaFoldDB" id="A0A1A7C0E6"/>
<comment type="caution">
    <text evidence="2">The sequence shown here is derived from an EMBL/GenBank/DDBJ whole genome shotgun (WGS) entry which is preliminary data.</text>
</comment>
<keyword evidence="3" id="KW-1185">Reference proteome</keyword>
<keyword evidence="1" id="KW-0812">Transmembrane</keyword>
<accession>A0A1A7C0E6</accession>
<dbReference type="EMBL" id="LOCQ01000058">
    <property type="protein sequence ID" value="OBV38200.1"/>
    <property type="molecule type" value="Genomic_DNA"/>
</dbReference>
<reference evidence="2 3" key="1">
    <citation type="submission" date="2016-04" db="EMBL/GenBank/DDBJ databases">
        <title>Draft genome sequence of Janthinobacterium psychrotolerans sp. nov., isolated from freshwater sediments in Denmark.</title>
        <authorList>
            <person name="Gong X."/>
            <person name="Skrivergaard S."/>
            <person name="Korsgaard B.S."/>
            <person name="Schreiber L."/>
            <person name="Marshall I.P."/>
            <person name="Finster K."/>
            <person name="Schramm A."/>
        </authorList>
    </citation>
    <scope>NUCLEOTIDE SEQUENCE [LARGE SCALE GENOMIC DNA]</scope>
    <source>
        <strain evidence="2 3">S3-2</strain>
    </source>
</reference>
<keyword evidence="1" id="KW-0472">Membrane</keyword>
<protein>
    <submittedName>
        <fullName evidence="2">Uncharacterized protein</fullName>
    </submittedName>
</protein>
<dbReference type="RefSeq" id="WP_150127854.1">
    <property type="nucleotide sequence ID" value="NZ_LOCQ01000058.1"/>
</dbReference>